<feature type="region of interest" description="Disordered" evidence="14">
    <location>
        <begin position="15"/>
        <end position="34"/>
    </location>
</feature>
<name>A0A1E3W981_9HYPH</name>
<feature type="transmembrane region" description="Helical" evidence="13">
    <location>
        <begin position="318"/>
        <end position="342"/>
    </location>
</feature>
<keyword evidence="10" id="KW-0921">Nickel transport</keyword>
<feature type="transmembrane region" description="Helical" evidence="13">
    <location>
        <begin position="170"/>
        <end position="189"/>
    </location>
</feature>
<gene>
    <name evidence="15" type="ORF">AUC71_15875</name>
</gene>
<dbReference type="GO" id="GO:0015099">
    <property type="term" value="F:nickel cation transmembrane transporter activity"/>
    <property type="evidence" value="ECO:0007669"/>
    <property type="project" value="UniProtKB-UniRule"/>
</dbReference>
<evidence type="ECO:0000256" key="7">
    <source>
        <dbReference type="ARBA" id="ARBA00022692"/>
    </source>
</evidence>
<organism evidence="15 16">
    <name type="scientific">Methyloceanibacter marginalis</name>
    <dbReference type="NCBI Taxonomy" id="1774971"/>
    <lineage>
        <taxon>Bacteria</taxon>
        <taxon>Pseudomonadati</taxon>
        <taxon>Pseudomonadota</taxon>
        <taxon>Alphaproteobacteria</taxon>
        <taxon>Hyphomicrobiales</taxon>
        <taxon>Hyphomicrobiaceae</taxon>
        <taxon>Methyloceanibacter</taxon>
    </lineage>
</organism>
<evidence type="ECO:0000256" key="9">
    <source>
        <dbReference type="ARBA" id="ARBA00023065"/>
    </source>
</evidence>
<feature type="transmembrane region" description="Helical" evidence="13">
    <location>
        <begin position="244"/>
        <end position="266"/>
    </location>
</feature>
<accession>A0A1E3W981</accession>
<keyword evidence="6" id="KW-0533">Nickel</keyword>
<keyword evidence="7 13" id="KW-0812">Transmembrane</keyword>
<dbReference type="OrthoDB" id="9812956at2"/>
<comment type="subcellular location">
    <subcellularLocation>
        <location evidence="2 13">Cell membrane</location>
        <topology evidence="2 13">Multi-pass membrane protein</topology>
    </subcellularLocation>
</comment>
<evidence type="ECO:0000256" key="10">
    <source>
        <dbReference type="ARBA" id="ARBA00023112"/>
    </source>
</evidence>
<feature type="region of interest" description="Disordered" evidence="14">
    <location>
        <begin position="199"/>
        <end position="218"/>
    </location>
</feature>
<dbReference type="Pfam" id="PF03824">
    <property type="entry name" value="NicO"/>
    <property type="match status" value="1"/>
</dbReference>
<evidence type="ECO:0000256" key="12">
    <source>
        <dbReference type="ARBA" id="ARBA00023285"/>
    </source>
</evidence>
<evidence type="ECO:0000313" key="15">
    <source>
        <dbReference type="EMBL" id="ODS02336.1"/>
    </source>
</evidence>
<feature type="transmembrane region" description="Helical" evidence="13">
    <location>
        <begin position="272"/>
        <end position="298"/>
    </location>
</feature>
<dbReference type="PANTHER" id="PTHR40659:SF1">
    <property type="entry name" value="NICKEL_COBALT EFFLUX SYSTEM RCNA"/>
    <property type="match status" value="1"/>
</dbReference>
<feature type="transmembrane region" description="Helical" evidence="13">
    <location>
        <begin position="126"/>
        <end position="150"/>
    </location>
</feature>
<dbReference type="GO" id="GO:0005886">
    <property type="term" value="C:plasma membrane"/>
    <property type="evidence" value="ECO:0007669"/>
    <property type="project" value="UniProtKB-SubCell"/>
</dbReference>
<evidence type="ECO:0000256" key="11">
    <source>
        <dbReference type="ARBA" id="ARBA00023136"/>
    </source>
</evidence>
<keyword evidence="11 13" id="KW-0472">Membrane</keyword>
<evidence type="ECO:0000256" key="2">
    <source>
        <dbReference type="ARBA" id="ARBA00004651"/>
    </source>
</evidence>
<evidence type="ECO:0000256" key="8">
    <source>
        <dbReference type="ARBA" id="ARBA00022989"/>
    </source>
</evidence>
<evidence type="ECO:0000313" key="16">
    <source>
        <dbReference type="Proteomes" id="UP000095042"/>
    </source>
</evidence>
<comment type="similarity">
    <text evidence="13">Belongs to the NiCoT transporter (TC 2.A.52) family.</text>
</comment>
<dbReference type="PANTHER" id="PTHR40659">
    <property type="entry name" value="NICKEL/COBALT EFFLUX SYSTEM RCNA"/>
    <property type="match status" value="1"/>
</dbReference>
<dbReference type="AlphaFoldDB" id="A0A1E3W981"/>
<evidence type="ECO:0000256" key="3">
    <source>
        <dbReference type="ARBA" id="ARBA00022426"/>
    </source>
</evidence>
<keyword evidence="4 13" id="KW-0813">Transport</keyword>
<dbReference type="GO" id="GO:0010045">
    <property type="term" value="P:response to nickel cation"/>
    <property type="evidence" value="ECO:0007669"/>
    <property type="project" value="TreeGrafter"/>
</dbReference>
<keyword evidence="9" id="KW-0406">Ion transport</keyword>
<keyword evidence="16" id="KW-1185">Reference proteome</keyword>
<protein>
    <recommendedName>
        <fullName evidence="13">Nickel/cobalt efflux system</fullName>
    </recommendedName>
</protein>
<dbReference type="InterPro" id="IPR051224">
    <property type="entry name" value="NiCoT_RcnA"/>
</dbReference>
<dbReference type="GO" id="GO:0032025">
    <property type="term" value="P:response to cobalt ion"/>
    <property type="evidence" value="ECO:0007669"/>
    <property type="project" value="TreeGrafter"/>
</dbReference>
<feature type="transmembrane region" description="Helical" evidence="13">
    <location>
        <begin position="82"/>
        <end position="105"/>
    </location>
</feature>
<comment type="caution">
    <text evidence="15">The sequence shown here is derived from an EMBL/GenBank/DDBJ whole genome shotgun (WGS) entry which is preliminary data.</text>
</comment>
<evidence type="ECO:0000256" key="13">
    <source>
        <dbReference type="RuleBase" id="RU362101"/>
    </source>
</evidence>
<comment type="function">
    <text evidence="1">Efflux system for nickel and cobalt.</text>
</comment>
<evidence type="ECO:0000256" key="4">
    <source>
        <dbReference type="ARBA" id="ARBA00022448"/>
    </source>
</evidence>
<keyword evidence="5" id="KW-1003">Cell membrane</keyword>
<dbReference type="GO" id="GO:0006824">
    <property type="term" value="P:cobalt ion transport"/>
    <property type="evidence" value="ECO:0007669"/>
    <property type="project" value="UniProtKB-KW"/>
</dbReference>
<evidence type="ECO:0000256" key="14">
    <source>
        <dbReference type="SAM" id="MobiDB-lite"/>
    </source>
</evidence>
<dbReference type="EMBL" id="LPWD01000339">
    <property type="protein sequence ID" value="ODS02336.1"/>
    <property type="molecule type" value="Genomic_DNA"/>
</dbReference>
<dbReference type="Gene3D" id="3.40.50.1980">
    <property type="entry name" value="Nitrogenase molybdenum iron protein domain"/>
    <property type="match status" value="1"/>
</dbReference>
<feature type="compositionally biased region" description="Basic residues" evidence="14">
    <location>
        <begin position="202"/>
        <end position="211"/>
    </location>
</feature>
<proteinExistence type="inferred from homology"/>
<dbReference type="Proteomes" id="UP000095042">
    <property type="component" value="Unassembled WGS sequence"/>
</dbReference>
<keyword evidence="3" id="KW-0171">Cobalt transport</keyword>
<keyword evidence="8 13" id="KW-1133">Transmembrane helix</keyword>
<dbReference type="InterPro" id="IPR011541">
    <property type="entry name" value="Ni/Co_transpt_high_affinity"/>
</dbReference>
<dbReference type="GO" id="GO:0046583">
    <property type="term" value="F:monoatomic cation efflux transmembrane transporter activity"/>
    <property type="evidence" value="ECO:0007669"/>
    <property type="project" value="TreeGrafter"/>
</dbReference>
<sequence>MLIFASLAATAQTKPPAAFGAPPQQQAAPPGFTPPPAFVAPSAAPLQAKGPLGSVLTWVAQTQQKMQRQLATAVKRLKQGNALGAGLFLAGLSFVYGVVHAAGPGHGKAIISSYVIANEETVRRGILISFLAAGLQGLTAVALVGIMLIALNATGFQVNDWVKQLETVSYGLVFLVGFYLLVTVLIRLWRRRQSREEAAHDHGHHHHHHHDHDHDHGHDHENCEACGHIVDARDIAGPLSWRKILAVVVSVGIRPCSGAVLVLIFALTQGLFWAGVAATFAMAFGTAITVAALATLALGSRELALRLGGGNARWVDAVWTISAIGGALLVMMLGLLMFAASLGPTRPF</sequence>
<evidence type="ECO:0000256" key="5">
    <source>
        <dbReference type="ARBA" id="ARBA00022475"/>
    </source>
</evidence>
<keyword evidence="12" id="KW-0170">Cobalt</keyword>
<reference evidence="15 16" key="1">
    <citation type="journal article" date="2016" name="Environ. Microbiol.">
        <title>New Methyloceanibacter diversity from North Sea sediments includes methanotroph containing solely the soluble methane monooxygenase.</title>
        <authorList>
            <person name="Vekeman B."/>
            <person name="Kerckhof F.M."/>
            <person name="Cremers G."/>
            <person name="de Vos P."/>
            <person name="Vandamme P."/>
            <person name="Boon N."/>
            <person name="Op den Camp H.J."/>
            <person name="Heylen K."/>
        </authorList>
    </citation>
    <scope>NUCLEOTIDE SEQUENCE [LARGE SCALE GENOMIC DNA]</scope>
    <source>
        <strain evidence="15 16">R-67177</strain>
    </source>
</reference>
<evidence type="ECO:0000256" key="6">
    <source>
        <dbReference type="ARBA" id="ARBA00022596"/>
    </source>
</evidence>
<feature type="compositionally biased region" description="Low complexity" evidence="14">
    <location>
        <begin position="15"/>
        <end position="30"/>
    </location>
</feature>
<evidence type="ECO:0000256" key="1">
    <source>
        <dbReference type="ARBA" id="ARBA00002510"/>
    </source>
</evidence>
<dbReference type="RefSeq" id="WP_083238328.1">
    <property type="nucleotide sequence ID" value="NZ_LPWD01000339.1"/>
</dbReference>